<organism evidence="1 2">
    <name type="scientific">Hyaloperonospora arabidopsidis (strain Emoy2)</name>
    <name type="common">Downy mildew agent</name>
    <name type="synonym">Peronospora arabidopsidis</name>
    <dbReference type="NCBI Taxonomy" id="559515"/>
    <lineage>
        <taxon>Eukaryota</taxon>
        <taxon>Sar</taxon>
        <taxon>Stramenopiles</taxon>
        <taxon>Oomycota</taxon>
        <taxon>Peronosporomycetes</taxon>
        <taxon>Peronosporales</taxon>
        <taxon>Peronosporaceae</taxon>
        <taxon>Hyaloperonospora</taxon>
    </lineage>
</organism>
<protein>
    <submittedName>
        <fullName evidence="1">Uncharacterized protein</fullName>
    </submittedName>
</protein>
<dbReference type="HOGENOM" id="CLU_3036506_0_0_1"/>
<dbReference type="InParanoid" id="M4BQK5"/>
<keyword evidence="2" id="KW-1185">Reference proteome</keyword>
<dbReference type="VEuPathDB" id="FungiDB:HpaG808694"/>
<reference evidence="2" key="1">
    <citation type="journal article" date="2010" name="Science">
        <title>Signatures of adaptation to obligate biotrophy in the Hyaloperonospora arabidopsidis genome.</title>
        <authorList>
            <person name="Baxter L."/>
            <person name="Tripathy S."/>
            <person name="Ishaque N."/>
            <person name="Boot N."/>
            <person name="Cabral A."/>
            <person name="Kemen E."/>
            <person name="Thines M."/>
            <person name="Ah-Fong A."/>
            <person name="Anderson R."/>
            <person name="Badejoko W."/>
            <person name="Bittner-Eddy P."/>
            <person name="Boore J.L."/>
            <person name="Chibucos M.C."/>
            <person name="Coates M."/>
            <person name="Dehal P."/>
            <person name="Delehaunty K."/>
            <person name="Dong S."/>
            <person name="Downton P."/>
            <person name="Dumas B."/>
            <person name="Fabro G."/>
            <person name="Fronick C."/>
            <person name="Fuerstenberg S.I."/>
            <person name="Fulton L."/>
            <person name="Gaulin E."/>
            <person name="Govers F."/>
            <person name="Hughes L."/>
            <person name="Humphray S."/>
            <person name="Jiang R.H."/>
            <person name="Judelson H."/>
            <person name="Kamoun S."/>
            <person name="Kyung K."/>
            <person name="Meijer H."/>
            <person name="Minx P."/>
            <person name="Morris P."/>
            <person name="Nelson J."/>
            <person name="Phuntumart V."/>
            <person name="Qutob D."/>
            <person name="Rehmany A."/>
            <person name="Rougon-Cardoso A."/>
            <person name="Ryden P."/>
            <person name="Torto-Alalibo T."/>
            <person name="Studholme D."/>
            <person name="Wang Y."/>
            <person name="Win J."/>
            <person name="Wood J."/>
            <person name="Clifton S.W."/>
            <person name="Rogers J."/>
            <person name="Van den Ackerveken G."/>
            <person name="Jones J.D."/>
            <person name="McDowell J.M."/>
            <person name="Beynon J."/>
            <person name="Tyler B.M."/>
        </authorList>
    </citation>
    <scope>NUCLEOTIDE SEQUENCE [LARGE SCALE GENOMIC DNA]</scope>
    <source>
        <strain evidence="2">Emoy2</strain>
    </source>
</reference>
<proteinExistence type="predicted"/>
<dbReference type="EMBL" id="JH598582">
    <property type="status" value="NOT_ANNOTATED_CDS"/>
    <property type="molecule type" value="Genomic_DNA"/>
</dbReference>
<evidence type="ECO:0000313" key="1">
    <source>
        <dbReference type="EnsemblProtists" id="HpaP808694"/>
    </source>
</evidence>
<dbReference type="AlphaFoldDB" id="M4BQK5"/>
<dbReference type="EnsemblProtists" id="HpaT808694">
    <property type="protein sequence ID" value="HpaP808694"/>
    <property type="gene ID" value="HpaG808694"/>
</dbReference>
<accession>M4BQK5</accession>
<sequence length="55" mass="6232">MLLVSVKRLQHGANGGFAYGRTHTLYRTPIDVTKMVKAFARGVKAILLIQHLHFR</sequence>
<dbReference type="Proteomes" id="UP000011713">
    <property type="component" value="Unassembled WGS sequence"/>
</dbReference>
<evidence type="ECO:0000313" key="2">
    <source>
        <dbReference type="Proteomes" id="UP000011713"/>
    </source>
</evidence>
<name>M4BQK5_HYAAE</name>
<reference evidence="1" key="2">
    <citation type="submission" date="2015-06" db="UniProtKB">
        <authorList>
            <consortium name="EnsemblProtists"/>
        </authorList>
    </citation>
    <scope>IDENTIFICATION</scope>
    <source>
        <strain evidence="1">Emoy2</strain>
    </source>
</reference>